<feature type="compositionally biased region" description="Polar residues" evidence="2">
    <location>
        <begin position="586"/>
        <end position="599"/>
    </location>
</feature>
<dbReference type="FunFam" id="1.10.340.70:FF:000001">
    <property type="entry name" value="Retrovirus-related Pol polyprotein from transposon gypsy-like Protein"/>
    <property type="match status" value="1"/>
</dbReference>
<evidence type="ECO:0000313" key="5">
    <source>
        <dbReference type="Proteomes" id="UP001178508"/>
    </source>
</evidence>
<evidence type="ECO:0000313" key="4">
    <source>
        <dbReference type="EMBL" id="CAJ1055273.1"/>
    </source>
</evidence>
<feature type="compositionally biased region" description="Polar residues" evidence="2">
    <location>
        <begin position="641"/>
        <end position="652"/>
    </location>
</feature>
<evidence type="ECO:0000259" key="3">
    <source>
        <dbReference type="PROSITE" id="PS50994"/>
    </source>
</evidence>
<proteinExistence type="predicted"/>
<gene>
    <name evidence="4" type="ORF">XNOV1_A005341</name>
</gene>
<dbReference type="InterPro" id="IPR001584">
    <property type="entry name" value="Integrase_cat-core"/>
</dbReference>
<dbReference type="InterPro" id="IPR036397">
    <property type="entry name" value="RNaseH_sf"/>
</dbReference>
<dbReference type="Gene3D" id="1.10.340.70">
    <property type="match status" value="1"/>
</dbReference>
<feature type="region of interest" description="Disordered" evidence="2">
    <location>
        <begin position="628"/>
        <end position="662"/>
    </location>
</feature>
<name>A0AAV1F2J7_XYRNO</name>
<dbReference type="Pfam" id="PF00665">
    <property type="entry name" value="rve"/>
    <property type="match status" value="1"/>
</dbReference>
<evidence type="ECO:0000256" key="1">
    <source>
        <dbReference type="ARBA" id="ARBA00039658"/>
    </source>
</evidence>
<feature type="compositionally biased region" description="Basic and acidic residues" evidence="2">
    <location>
        <begin position="572"/>
        <end position="581"/>
    </location>
</feature>
<dbReference type="InterPro" id="IPR041588">
    <property type="entry name" value="Integrase_H2C2"/>
</dbReference>
<dbReference type="EMBL" id="OY660867">
    <property type="protein sequence ID" value="CAJ1055273.1"/>
    <property type="molecule type" value="Genomic_DNA"/>
</dbReference>
<dbReference type="PANTHER" id="PTHR37984">
    <property type="entry name" value="PROTEIN CBG26694"/>
    <property type="match status" value="1"/>
</dbReference>
<reference evidence="4" key="1">
    <citation type="submission" date="2023-08" db="EMBL/GenBank/DDBJ databases">
        <authorList>
            <person name="Alioto T."/>
            <person name="Alioto T."/>
            <person name="Gomez Garrido J."/>
        </authorList>
    </citation>
    <scope>NUCLEOTIDE SEQUENCE</scope>
</reference>
<dbReference type="InterPro" id="IPR012337">
    <property type="entry name" value="RNaseH-like_sf"/>
</dbReference>
<dbReference type="Proteomes" id="UP001178508">
    <property type="component" value="Chromosome 4"/>
</dbReference>
<dbReference type="Gene3D" id="3.30.420.10">
    <property type="entry name" value="Ribonuclease H-like superfamily/Ribonuclease H"/>
    <property type="match status" value="1"/>
</dbReference>
<dbReference type="AlphaFoldDB" id="A0AAV1F2J7"/>
<dbReference type="PROSITE" id="PS50994">
    <property type="entry name" value="INTEGRASE"/>
    <property type="match status" value="1"/>
</dbReference>
<dbReference type="Pfam" id="PF17921">
    <property type="entry name" value="Integrase_H2C2"/>
    <property type="match status" value="1"/>
</dbReference>
<protein>
    <recommendedName>
        <fullName evidence="1">Gypsy retrotransposon integrase-like protein 1</fullName>
    </recommendedName>
</protein>
<dbReference type="FunFam" id="3.30.420.10:FF:000269">
    <property type="entry name" value="Uncharacterized protein"/>
    <property type="match status" value="1"/>
</dbReference>
<dbReference type="GO" id="GO:0015074">
    <property type="term" value="P:DNA integration"/>
    <property type="evidence" value="ECO:0007669"/>
    <property type="project" value="InterPro"/>
</dbReference>
<sequence length="709" mass="80732">MDHEVFSALCQRHLVMFKGDEPHHSEQPIVAESLVVDPSIVPDVFGEDTLPSMTNSDWCNAQNNDRSISRVITFVRRAVKPSFGETSLEHPDVKLLLREWKNLELRDDVLYRKWSERGDLVYQLVLPEQFRERALQGVHDDVGHLGSERALHLARARFYWPKMARDIEEKCKRCERCFRRKAVPQKAAPLENISATYPLELLCMDYLSLEPDNRDTRNILVITDHFTKFAVAVPTRDQKAKTVAKALWENFIVHYGFPSRLLSDQGRDFESKTIRELCTLIGADKVRTTPYHPRGNPVERFNRTLLGMLGTLEERDKYHWRDFVKPLVHAYNCTRHDTTGYSPYELMFGRQPRLPIDLVLGIHPDAGNHQTHSEYVKGLRQRLQESYSLAAKNSQKMGGKNKARFDKKVRAAELSEGDRVLVRNVNIRGKHKLADRWEQKIHVVVRRIRESPVYVVKPETREGPQRTLHRDLLLPCGFLPVTEIAEHSSPTDTSKKMKLRDKTTKDTQGDTDCQEDESYGDEDELYPCSWVPEIITRGPFLQREGGFSEPQPAFRVLNPDTPSFVPQSPTHLPERPTHELQPETPLVSSERSVSVTPPTSHCRAPDHVVIDIPEPNMTLISPVRETTDLIPTDPVGADTDNVASESLESENTSVRRSVRERRPPRKLTYDELGEPLTLAISSFFEALGAAISHISVPVGAGVHAGTHAV</sequence>
<dbReference type="InterPro" id="IPR050951">
    <property type="entry name" value="Retrovirus_Pol_polyprotein"/>
</dbReference>
<accession>A0AAV1F2J7</accession>
<feature type="domain" description="Integrase catalytic" evidence="3">
    <location>
        <begin position="194"/>
        <end position="351"/>
    </location>
</feature>
<feature type="region of interest" description="Disordered" evidence="2">
    <location>
        <begin position="485"/>
        <end position="522"/>
    </location>
</feature>
<evidence type="ECO:0000256" key="2">
    <source>
        <dbReference type="SAM" id="MobiDB-lite"/>
    </source>
</evidence>
<dbReference type="SUPFAM" id="SSF53098">
    <property type="entry name" value="Ribonuclease H-like"/>
    <property type="match status" value="1"/>
</dbReference>
<organism evidence="4 5">
    <name type="scientific">Xyrichtys novacula</name>
    <name type="common">Pearly razorfish</name>
    <name type="synonym">Hemipteronotus novacula</name>
    <dbReference type="NCBI Taxonomy" id="13765"/>
    <lineage>
        <taxon>Eukaryota</taxon>
        <taxon>Metazoa</taxon>
        <taxon>Chordata</taxon>
        <taxon>Craniata</taxon>
        <taxon>Vertebrata</taxon>
        <taxon>Euteleostomi</taxon>
        <taxon>Actinopterygii</taxon>
        <taxon>Neopterygii</taxon>
        <taxon>Teleostei</taxon>
        <taxon>Neoteleostei</taxon>
        <taxon>Acanthomorphata</taxon>
        <taxon>Eupercaria</taxon>
        <taxon>Labriformes</taxon>
        <taxon>Labridae</taxon>
        <taxon>Xyrichtys</taxon>
    </lineage>
</organism>
<dbReference type="PANTHER" id="PTHR37984:SF15">
    <property type="entry name" value="INTEGRASE CATALYTIC DOMAIN-CONTAINING PROTEIN"/>
    <property type="match status" value="1"/>
</dbReference>
<feature type="compositionally biased region" description="Acidic residues" evidence="2">
    <location>
        <begin position="512"/>
        <end position="522"/>
    </location>
</feature>
<keyword evidence="5" id="KW-1185">Reference proteome</keyword>
<dbReference type="GO" id="GO:0003676">
    <property type="term" value="F:nucleic acid binding"/>
    <property type="evidence" value="ECO:0007669"/>
    <property type="project" value="InterPro"/>
</dbReference>
<feature type="region of interest" description="Disordered" evidence="2">
    <location>
        <begin position="565"/>
        <end position="605"/>
    </location>
</feature>